<evidence type="ECO:0000313" key="5">
    <source>
        <dbReference type="EMBL" id="KAK4374117.1"/>
    </source>
</evidence>
<sequence length="302" mass="34597">MASMVFASSTLSAQSHVKLRTNSNYHRSSCYVPSPSKAINFYNVHISYKNISHIESSKSSFTKGDDFSFSLPKCPRVASTLSPSLSIIKASSGADNIYHFKAHDMKRKEDISLGDRYRGKVLLIVNIPQQRCRWTNSEITFLNDLRNRYKGKSSVYNDGFEVLGFLHDKDELEEKEKSIYEREEADLKNAEFPIFGKIAVNDNHDSIWLTHYRNQKNKDEDLWYFLRNAFKHRKKLEKINEGFEKILVDGCGKPIDHYPRFDGERLRSEPVQSGGAPGRTAGQGSNPLFTIPDAIDHYFKKA</sequence>
<dbReference type="SUPFAM" id="SSF52833">
    <property type="entry name" value="Thioredoxin-like"/>
    <property type="match status" value="1"/>
</dbReference>
<dbReference type="PROSITE" id="PS51355">
    <property type="entry name" value="GLUTATHIONE_PEROXID_3"/>
    <property type="match status" value="1"/>
</dbReference>
<evidence type="ECO:0000313" key="6">
    <source>
        <dbReference type="Proteomes" id="UP001291623"/>
    </source>
</evidence>
<dbReference type="GO" id="GO:0005829">
    <property type="term" value="C:cytosol"/>
    <property type="evidence" value="ECO:0007669"/>
    <property type="project" value="TreeGrafter"/>
</dbReference>
<protein>
    <submittedName>
        <fullName evidence="5">Uncharacterized protein</fullName>
    </submittedName>
</protein>
<keyword evidence="6" id="KW-1185">Reference proteome</keyword>
<feature type="region of interest" description="Disordered" evidence="4">
    <location>
        <begin position="259"/>
        <end position="289"/>
    </location>
</feature>
<dbReference type="AlphaFoldDB" id="A0AAE1SRL3"/>
<evidence type="ECO:0000256" key="2">
    <source>
        <dbReference type="ARBA" id="ARBA00022559"/>
    </source>
</evidence>
<keyword evidence="3" id="KW-0560">Oxidoreductase</keyword>
<comment type="caution">
    <text evidence="5">The sequence shown here is derived from an EMBL/GenBank/DDBJ whole genome shotgun (WGS) entry which is preliminary data.</text>
</comment>
<comment type="similarity">
    <text evidence="1">Belongs to the glutathione peroxidase family.</text>
</comment>
<reference evidence="5" key="1">
    <citation type="submission" date="2023-12" db="EMBL/GenBank/DDBJ databases">
        <title>Genome assembly of Anisodus tanguticus.</title>
        <authorList>
            <person name="Wang Y.-J."/>
        </authorList>
    </citation>
    <scope>NUCLEOTIDE SEQUENCE</scope>
    <source>
        <strain evidence="5">KB-2021</strain>
        <tissue evidence="5">Leaf</tissue>
    </source>
</reference>
<dbReference type="GO" id="GO:0006979">
    <property type="term" value="P:response to oxidative stress"/>
    <property type="evidence" value="ECO:0007669"/>
    <property type="project" value="InterPro"/>
</dbReference>
<evidence type="ECO:0000256" key="4">
    <source>
        <dbReference type="SAM" id="MobiDB-lite"/>
    </source>
</evidence>
<dbReference type="Gene3D" id="3.40.30.10">
    <property type="entry name" value="Glutaredoxin"/>
    <property type="match status" value="1"/>
</dbReference>
<dbReference type="PANTHER" id="PTHR11592:SF78">
    <property type="entry name" value="GLUTATHIONE PEROXIDASE"/>
    <property type="match status" value="1"/>
</dbReference>
<dbReference type="InterPro" id="IPR000889">
    <property type="entry name" value="Glutathione_peroxidase"/>
</dbReference>
<dbReference type="Proteomes" id="UP001291623">
    <property type="component" value="Unassembled WGS sequence"/>
</dbReference>
<evidence type="ECO:0000256" key="1">
    <source>
        <dbReference type="ARBA" id="ARBA00006926"/>
    </source>
</evidence>
<dbReference type="GO" id="GO:0004601">
    <property type="term" value="F:peroxidase activity"/>
    <property type="evidence" value="ECO:0007669"/>
    <property type="project" value="UniProtKB-KW"/>
</dbReference>
<feature type="compositionally biased region" description="Basic and acidic residues" evidence="4">
    <location>
        <begin position="259"/>
        <end position="268"/>
    </location>
</feature>
<name>A0AAE1SRL3_9SOLA</name>
<dbReference type="InterPro" id="IPR036249">
    <property type="entry name" value="Thioredoxin-like_sf"/>
</dbReference>
<organism evidence="5 6">
    <name type="scientific">Anisodus tanguticus</name>
    <dbReference type="NCBI Taxonomy" id="243964"/>
    <lineage>
        <taxon>Eukaryota</taxon>
        <taxon>Viridiplantae</taxon>
        <taxon>Streptophyta</taxon>
        <taxon>Embryophyta</taxon>
        <taxon>Tracheophyta</taxon>
        <taxon>Spermatophyta</taxon>
        <taxon>Magnoliopsida</taxon>
        <taxon>eudicotyledons</taxon>
        <taxon>Gunneridae</taxon>
        <taxon>Pentapetalae</taxon>
        <taxon>asterids</taxon>
        <taxon>lamiids</taxon>
        <taxon>Solanales</taxon>
        <taxon>Solanaceae</taxon>
        <taxon>Solanoideae</taxon>
        <taxon>Hyoscyameae</taxon>
        <taxon>Anisodus</taxon>
    </lineage>
</organism>
<dbReference type="EMBL" id="JAVYJV010000003">
    <property type="protein sequence ID" value="KAK4374117.1"/>
    <property type="molecule type" value="Genomic_DNA"/>
</dbReference>
<keyword evidence="2" id="KW-0575">Peroxidase</keyword>
<accession>A0AAE1SRL3</accession>
<proteinExistence type="inferred from homology"/>
<dbReference type="Pfam" id="PF00255">
    <property type="entry name" value="GSHPx"/>
    <property type="match status" value="1"/>
</dbReference>
<dbReference type="PANTHER" id="PTHR11592">
    <property type="entry name" value="GLUTATHIONE PEROXIDASE"/>
    <property type="match status" value="1"/>
</dbReference>
<evidence type="ECO:0000256" key="3">
    <source>
        <dbReference type="ARBA" id="ARBA00023002"/>
    </source>
</evidence>
<gene>
    <name evidence="5" type="ORF">RND71_004794</name>
</gene>